<dbReference type="OrthoDB" id="1935495at2"/>
<dbReference type="Pfam" id="PF10646">
    <property type="entry name" value="Germane"/>
    <property type="match status" value="2"/>
</dbReference>
<dbReference type="STRING" id="1304284.L21TH_1088"/>
<feature type="domain" description="GerMN" evidence="1">
    <location>
        <begin position="341"/>
        <end position="428"/>
    </location>
</feature>
<sequence length="446" mass="50477">MFKALSNLFIIFLICLIATGITINLSPILFNTNSAIANENDNTVTLTCSAKKDILKNPTEVTIKHKTNGINQLHFYDDNLLKVTVYRNDKIYKTKSFINLPTDTTPYILELTKDTPYSKSIDISQKNMQLPNGKYKLVISSNAVELKYSIPPIVLNVQYQGNEPYIPATNNNPDNKIALTLYFPVKESFNTDKLVGVTRFVEKQKNLHKVIIQELQKGPSRNLGLSLTPPIGKVNYVVHKGSIVYIDLPKNESLYTNNSTGYKAMQSFIKSLTSLDKVNKIRFTVDNKVKETFFHGANIKNSIDNNMENKAYLAFNSFKRYFLVDCDVHTITKNDSTEDKVTKLLDTLKNGEFTGLSNTILKDVEVINFGVNNNTLTLNFNKNFINSFDNNTNLQRMMLDSILFSFTSIEDINNIKILVDGKSIDNFAGIDISKPLKRPLYINPES</sequence>
<gene>
    <name evidence="2" type="ORF">L21TH_1088</name>
</gene>
<feature type="domain" description="GerMN" evidence="1">
    <location>
        <begin position="208"/>
        <end position="294"/>
    </location>
</feature>
<dbReference type="InterPro" id="IPR019606">
    <property type="entry name" value="GerMN"/>
</dbReference>
<proteinExistence type="predicted"/>
<protein>
    <recommendedName>
        <fullName evidence="1">GerMN domain-containing protein</fullName>
    </recommendedName>
</protein>
<keyword evidence="3" id="KW-1185">Reference proteome</keyword>
<dbReference type="SMART" id="SM00909">
    <property type="entry name" value="Germane"/>
    <property type="match status" value="2"/>
</dbReference>
<dbReference type="RefSeq" id="WP_006311184.1">
    <property type="nucleotide sequence ID" value="NZ_ARZA01000110.1"/>
</dbReference>
<organism evidence="2 3">
    <name type="scientific">Caldisalinibacter kiritimatiensis</name>
    <dbReference type="NCBI Taxonomy" id="1304284"/>
    <lineage>
        <taxon>Bacteria</taxon>
        <taxon>Bacillati</taxon>
        <taxon>Bacillota</taxon>
        <taxon>Tissierellia</taxon>
        <taxon>Tissierellales</taxon>
        <taxon>Thermohalobacteraceae</taxon>
        <taxon>Caldisalinibacter</taxon>
    </lineage>
</organism>
<comment type="caution">
    <text evidence="2">The sequence shown here is derived from an EMBL/GenBank/DDBJ whole genome shotgun (WGS) entry which is preliminary data.</text>
</comment>
<dbReference type="Proteomes" id="UP000013378">
    <property type="component" value="Unassembled WGS sequence"/>
</dbReference>
<accession>R1CEW5</accession>
<dbReference type="EMBL" id="ARZA01000110">
    <property type="protein sequence ID" value="EOD00850.1"/>
    <property type="molecule type" value="Genomic_DNA"/>
</dbReference>
<dbReference type="AlphaFoldDB" id="R1CEW5"/>
<evidence type="ECO:0000259" key="1">
    <source>
        <dbReference type="SMART" id="SM00909"/>
    </source>
</evidence>
<evidence type="ECO:0000313" key="3">
    <source>
        <dbReference type="Proteomes" id="UP000013378"/>
    </source>
</evidence>
<dbReference type="eggNOG" id="COG5401">
    <property type="taxonomic scope" value="Bacteria"/>
</dbReference>
<reference evidence="2 3" key="1">
    <citation type="journal article" date="2015" name="Geomicrobiol. J.">
        <title>Caldisalinibacter kiritimatiensis gen. nov., sp. nov., a moderately thermohalophilic thiosulfate-reducing bacterium from a hypersaline microbial mat.</title>
        <authorList>
            <person name="Ben Hania W."/>
            <person name="Joseph M."/>
            <person name="Fiebig A."/>
            <person name="Bunk B."/>
            <person name="Klenk H.-P."/>
            <person name="Fardeau M.-L."/>
            <person name="Spring S."/>
        </authorList>
    </citation>
    <scope>NUCLEOTIDE SEQUENCE [LARGE SCALE GENOMIC DNA]</scope>
    <source>
        <strain evidence="2 3">L21-TH-D2</strain>
    </source>
</reference>
<evidence type="ECO:0000313" key="2">
    <source>
        <dbReference type="EMBL" id="EOD00850.1"/>
    </source>
</evidence>
<name>R1CEW5_9FIRM</name>